<dbReference type="InterPro" id="IPR012551">
    <property type="entry name" value="DUF1707_SHOCT-like"/>
</dbReference>
<evidence type="ECO:0000313" key="4">
    <source>
        <dbReference type="EMBL" id="MBY8880264.1"/>
    </source>
</evidence>
<dbReference type="Proteomes" id="UP000778578">
    <property type="component" value="Unassembled WGS sequence"/>
</dbReference>
<protein>
    <submittedName>
        <fullName evidence="4">DUF1707 domain-containing protein</fullName>
    </submittedName>
</protein>
<feature type="domain" description="FHA" evidence="3">
    <location>
        <begin position="118"/>
        <end position="167"/>
    </location>
</feature>
<keyword evidence="1" id="KW-0597">Phosphoprotein</keyword>
<gene>
    <name evidence="4" type="ORF">K7862_21890</name>
</gene>
<sequence>MQHQVQVPASRASDADREEVLELLRTAAAEGRLSHETFLLRMERVLTARDHAELRALVVDLPVAEAVPVTAAGSLNGLRRLMLRVIAASSDVASRVRRRHRIRRLPVLALPTAGSPSVVIGRSHGSHLRLSHHSVSRSHAVLVSAVDGWVLRDLSSLNGTLVNGCRLAGQAPVRPGDWVTFGSMHFRLAAPRAVTRSSDHDRRVSGVSAPPTRVAPAARGESV</sequence>
<dbReference type="PANTHER" id="PTHR23308">
    <property type="entry name" value="NUCLEAR INHIBITOR OF PROTEIN PHOSPHATASE-1"/>
    <property type="match status" value="1"/>
</dbReference>
<dbReference type="SMART" id="SM00240">
    <property type="entry name" value="FHA"/>
    <property type="match status" value="1"/>
</dbReference>
<dbReference type="EMBL" id="JAINZZ010000029">
    <property type="protein sequence ID" value="MBY8880264.1"/>
    <property type="molecule type" value="Genomic_DNA"/>
</dbReference>
<name>A0ABS7QC65_9ACTN</name>
<dbReference type="InterPro" id="IPR050923">
    <property type="entry name" value="Cell_Proc_Reg/RNA_Proc"/>
</dbReference>
<evidence type="ECO:0000256" key="2">
    <source>
        <dbReference type="SAM" id="MobiDB-lite"/>
    </source>
</evidence>
<evidence type="ECO:0000259" key="3">
    <source>
        <dbReference type="PROSITE" id="PS50006"/>
    </source>
</evidence>
<feature type="region of interest" description="Disordered" evidence="2">
    <location>
        <begin position="195"/>
        <end position="223"/>
    </location>
</feature>
<comment type="caution">
    <text evidence="4">The sequence shown here is derived from an EMBL/GenBank/DDBJ whole genome shotgun (WGS) entry which is preliminary data.</text>
</comment>
<dbReference type="InterPro" id="IPR008984">
    <property type="entry name" value="SMAD_FHA_dom_sf"/>
</dbReference>
<evidence type="ECO:0000313" key="5">
    <source>
        <dbReference type="Proteomes" id="UP000778578"/>
    </source>
</evidence>
<proteinExistence type="predicted"/>
<organism evidence="4 5">
    <name type="scientific">Actinacidiphila acidipaludis</name>
    <dbReference type="NCBI Taxonomy" id="2873382"/>
    <lineage>
        <taxon>Bacteria</taxon>
        <taxon>Bacillati</taxon>
        <taxon>Actinomycetota</taxon>
        <taxon>Actinomycetes</taxon>
        <taxon>Kitasatosporales</taxon>
        <taxon>Streptomycetaceae</taxon>
        <taxon>Actinacidiphila</taxon>
    </lineage>
</organism>
<dbReference type="Pfam" id="PF00498">
    <property type="entry name" value="FHA"/>
    <property type="match status" value="1"/>
</dbReference>
<dbReference type="RefSeq" id="WP_222965216.1">
    <property type="nucleotide sequence ID" value="NZ_JAINZZ010000029.1"/>
</dbReference>
<dbReference type="Gene3D" id="2.60.200.20">
    <property type="match status" value="1"/>
</dbReference>
<dbReference type="PROSITE" id="PS50006">
    <property type="entry name" value="FHA_DOMAIN"/>
    <property type="match status" value="1"/>
</dbReference>
<dbReference type="CDD" id="cd00060">
    <property type="entry name" value="FHA"/>
    <property type="match status" value="1"/>
</dbReference>
<dbReference type="SUPFAM" id="SSF49879">
    <property type="entry name" value="SMAD/FHA domain"/>
    <property type="match status" value="1"/>
</dbReference>
<keyword evidence="5" id="KW-1185">Reference proteome</keyword>
<dbReference type="InterPro" id="IPR000253">
    <property type="entry name" value="FHA_dom"/>
</dbReference>
<accession>A0ABS7QC65</accession>
<dbReference type="Pfam" id="PF08044">
    <property type="entry name" value="DUF1707"/>
    <property type="match status" value="1"/>
</dbReference>
<reference evidence="4 5" key="1">
    <citation type="submission" date="2021-08" db="EMBL/GenBank/DDBJ databases">
        <title>WGS of actinomycetes from Thailand.</title>
        <authorList>
            <person name="Thawai C."/>
        </authorList>
    </citation>
    <scope>NUCLEOTIDE SEQUENCE [LARGE SCALE GENOMIC DNA]</scope>
    <source>
        <strain evidence="4 5">PLK6-54</strain>
    </source>
</reference>
<evidence type="ECO:0000256" key="1">
    <source>
        <dbReference type="ARBA" id="ARBA00022553"/>
    </source>
</evidence>